<dbReference type="EMBL" id="JAEKMH010000003">
    <property type="protein sequence ID" value="MBJ3785847.1"/>
    <property type="molecule type" value="Genomic_DNA"/>
</dbReference>
<sequence>MTASTDHPPKALIAEVRVLLADAAAVSRQLLDHMAEHEFPVELTEDGGTIGFLTGAAIVRPERDAVGIRVTAVHEAGLAYIKSVMASHLIEFATGQHLQIEWTGDGADATVFPNFREMTVTRVLDLSPKMRRISLSGQNLESFATGGLHIKLFVPPAGVTEPEWPVPGKDGLAIWPPDDKRPSVRTYTIRNIDAAAGTIEVDFVIHADEDGSHGVGAGWAMGAKAGDLVGVRGPIGRPVPNADWYLLVGDETALPAIARHLEAVPGSARGIALIEIDSESDQQNIAHPGIEVRWLYRNGAEPGTTTLLIDAVRAVEMPPQDTAVYAFAGVEEAAFTAIRHHWLLASRESRRRVKPWGRSGPHGHVGQISRVPAPKSTAAPRGSRIGWAGWRVAAGLPHAWRTGPRGQPVRHHRNCAGRPGRLRRQGSVHRCLMRTGWAPPS</sequence>
<dbReference type="CDD" id="cd06193">
    <property type="entry name" value="siderophore_interacting"/>
    <property type="match status" value="1"/>
</dbReference>
<dbReference type="PROSITE" id="PS51384">
    <property type="entry name" value="FAD_FR"/>
    <property type="match status" value="1"/>
</dbReference>
<gene>
    <name evidence="4" type="ORF">JEQ47_14060</name>
</gene>
<dbReference type="PANTHER" id="PTHR30157">
    <property type="entry name" value="FERRIC REDUCTASE, NADPH-DEPENDENT"/>
    <property type="match status" value="1"/>
</dbReference>
<dbReference type="AlphaFoldDB" id="A0A934J0Z7"/>
<dbReference type="Proteomes" id="UP000602124">
    <property type="component" value="Unassembled WGS sequence"/>
</dbReference>
<feature type="domain" description="FAD-binding FR-type" evidence="3">
    <location>
        <begin position="113"/>
        <end position="241"/>
    </location>
</feature>
<evidence type="ECO:0000313" key="5">
    <source>
        <dbReference type="Proteomes" id="UP000602124"/>
    </source>
</evidence>
<dbReference type="InterPro" id="IPR007037">
    <property type="entry name" value="SIP_rossman_dom"/>
</dbReference>
<dbReference type="Pfam" id="PF04954">
    <property type="entry name" value="SIP"/>
    <property type="match status" value="1"/>
</dbReference>
<dbReference type="InterPro" id="IPR017927">
    <property type="entry name" value="FAD-bd_FR_type"/>
</dbReference>
<dbReference type="InterPro" id="IPR014543">
    <property type="entry name" value="UCP028291"/>
</dbReference>
<protein>
    <submittedName>
        <fullName evidence="4">Siderophore-interacting protein</fullName>
    </submittedName>
</protein>
<evidence type="ECO:0000313" key="4">
    <source>
        <dbReference type="EMBL" id="MBJ3785847.1"/>
    </source>
</evidence>
<dbReference type="Gene3D" id="3.40.50.80">
    <property type="entry name" value="Nucleotide-binding domain of ferredoxin-NADP reductase (FNR) module"/>
    <property type="match status" value="1"/>
</dbReference>
<dbReference type="InterPro" id="IPR017938">
    <property type="entry name" value="Riboflavin_synthase-like_b-brl"/>
</dbReference>
<dbReference type="Gene3D" id="2.40.30.10">
    <property type="entry name" value="Translation factors"/>
    <property type="match status" value="1"/>
</dbReference>
<keyword evidence="5" id="KW-1185">Reference proteome</keyword>
<dbReference type="InterPro" id="IPR013113">
    <property type="entry name" value="SIP_FAD-bd"/>
</dbReference>
<comment type="similarity">
    <text evidence="1">Belongs to the SIP oxidoreductase family.</text>
</comment>
<name>A0A934J0Z7_9HYPH</name>
<proteinExistence type="inferred from homology"/>
<dbReference type="Gene3D" id="3.30.310.50">
    <property type="entry name" value="Alpha-D-phosphohexomutase, C-terminal domain"/>
    <property type="match status" value="1"/>
</dbReference>
<feature type="region of interest" description="Disordered" evidence="2">
    <location>
        <begin position="353"/>
        <end position="380"/>
    </location>
</feature>
<reference evidence="4" key="1">
    <citation type="submission" date="2020-12" db="EMBL/GenBank/DDBJ databases">
        <title>Devosia sp. MSA67 isolated from Mo River.</title>
        <authorList>
            <person name="Ma F."/>
            <person name="Zi Z."/>
        </authorList>
    </citation>
    <scope>NUCLEOTIDE SEQUENCE</scope>
    <source>
        <strain evidence="4">MSA67</strain>
    </source>
</reference>
<comment type="caution">
    <text evidence="4">The sequence shown here is derived from an EMBL/GenBank/DDBJ whole genome shotgun (WGS) entry which is preliminary data.</text>
</comment>
<dbReference type="Pfam" id="PF08021">
    <property type="entry name" value="FAD_binding_9"/>
    <property type="match status" value="1"/>
</dbReference>
<evidence type="ECO:0000256" key="2">
    <source>
        <dbReference type="SAM" id="MobiDB-lite"/>
    </source>
</evidence>
<dbReference type="PANTHER" id="PTHR30157:SF0">
    <property type="entry name" value="NADPH-DEPENDENT FERRIC-CHELATE REDUCTASE"/>
    <property type="match status" value="1"/>
</dbReference>
<evidence type="ECO:0000256" key="1">
    <source>
        <dbReference type="ARBA" id="ARBA00035644"/>
    </source>
</evidence>
<dbReference type="SUPFAM" id="SSF63380">
    <property type="entry name" value="Riboflavin synthase domain-like"/>
    <property type="match status" value="1"/>
</dbReference>
<dbReference type="InterPro" id="IPR039374">
    <property type="entry name" value="SIP_fam"/>
</dbReference>
<accession>A0A934J0Z7</accession>
<evidence type="ECO:0000259" key="3">
    <source>
        <dbReference type="PROSITE" id="PS51384"/>
    </source>
</evidence>
<dbReference type="Pfam" id="PF09981">
    <property type="entry name" value="DUF2218"/>
    <property type="match status" value="1"/>
</dbReference>
<dbReference type="GO" id="GO:0016491">
    <property type="term" value="F:oxidoreductase activity"/>
    <property type="evidence" value="ECO:0007669"/>
    <property type="project" value="InterPro"/>
</dbReference>
<dbReference type="InterPro" id="IPR039261">
    <property type="entry name" value="FNR_nucleotide-bd"/>
</dbReference>
<organism evidence="4 5">
    <name type="scientific">Devosia sediminis</name>
    <dbReference type="NCBI Taxonomy" id="2798801"/>
    <lineage>
        <taxon>Bacteria</taxon>
        <taxon>Pseudomonadati</taxon>
        <taxon>Pseudomonadota</taxon>
        <taxon>Alphaproteobacteria</taxon>
        <taxon>Hyphomicrobiales</taxon>
        <taxon>Devosiaceae</taxon>
        <taxon>Devosia</taxon>
    </lineage>
</organism>